<dbReference type="SUPFAM" id="SSF52242">
    <property type="entry name" value="Cobalamin (vitamin B12)-binding domain"/>
    <property type="match status" value="1"/>
</dbReference>
<proteinExistence type="predicted"/>
<name>A0A512DSL2_9PROT</name>
<dbReference type="Proteomes" id="UP000321523">
    <property type="component" value="Unassembled WGS sequence"/>
</dbReference>
<dbReference type="InterPro" id="IPR036724">
    <property type="entry name" value="Cobalamin-bd_sf"/>
</dbReference>
<sequence length="315" mass="34105">MNDSLERVVSGRAWEEVECAPVTESTVIDPRVITRRGHPGQLLAGLIDTVEAEIVPRLILARRSSPGIYPGLGELPPGALAEVPLILGEGASYVQQPDDVLELADLLVNDRFQIAASFVDGLRTSGVPLESLYLDLLAPTARHLGDLWTNDTLHFADVTIGLCHLQQVLHDFSPAFLNEASTRDDGRRALLMSVPGGQHTFGVSMVAEFFRRARWDVVTGAPVSRDELIRTVRSQWFAVVGLSVSCDVQLDTLVATIRLIRRASRNQSVGILVGGPVFVEHPEMVTLVGADATAVDGRQAPVQAENLLALISKQS</sequence>
<dbReference type="OrthoDB" id="5498228at2"/>
<evidence type="ECO:0000259" key="1">
    <source>
        <dbReference type="PROSITE" id="PS51332"/>
    </source>
</evidence>
<dbReference type="Gene3D" id="3.40.50.280">
    <property type="entry name" value="Cobalamin-binding domain"/>
    <property type="match status" value="1"/>
</dbReference>
<dbReference type="PROSITE" id="PS51332">
    <property type="entry name" value="B12_BINDING"/>
    <property type="match status" value="1"/>
</dbReference>
<dbReference type="InterPro" id="IPR006158">
    <property type="entry name" value="Cobalamin-bd"/>
</dbReference>
<dbReference type="AlphaFoldDB" id="A0A512DSL2"/>
<organism evidence="2 3">
    <name type="scientific">Skermanella aerolata</name>
    <dbReference type="NCBI Taxonomy" id="393310"/>
    <lineage>
        <taxon>Bacteria</taxon>
        <taxon>Pseudomonadati</taxon>
        <taxon>Pseudomonadota</taxon>
        <taxon>Alphaproteobacteria</taxon>
        <taxon>Rhodospirillales</taxon>
        <taxon>Azospirillaceae</taxon>
        <taxon>Skermanella</taxon>
    </lineage>
</organism>
<dbReference type="EMBL" id="BJYZ01000016">
    <property type="protein sequence ID" value="GEO39436.1"/>
    <property type="molecule type" value="Genomic_DNA"/>
</dbReference>
<comment type="caution">
    <text evidence="2">The sequence shown here is derived from an EMBL/GenBank/DDBJ whole genome shotgun (WGS) entry which is preliminary data.</text>
</comment>
<accession>A0A512DSL2</accession>
<dbReference type="RefSeq" id="WP_084720605.1">
    <property type="nucleotide sequence ID" value="NZ_BJYZ01000016.1"/>
</dbReference>
<gene>
    <name evidence="2" type="ORF">SAE02_35840</name>
</gene>
<dbReference type="CDD" id="cd02065">
    <property type="entry name" value="B12-binding_like"/>
    <property type="match status" value="1"/>
</dbReference>
<evidence type="ECO:0000313" key="3">
    <source>
        <dbReference type="Proteomes" id="UP000321523"/>
    </source>
</evidence>
<keyword evidence="3" id="KW-1185">Reference proteome</keyword>
<protein>
    <recommendedName>
        <fullName evidence="1">B12-binding domain-containing protein</fullName>
    </recommendedName>
</protein>
<evidence type="ECO:0000313" key="2">
    <source>
        <dbReference type="EMBL" id="GEO39436.1"/>
    </source>
</evidence>
<feature type="domain" description="B12-binding" evidence="1">
    <location>
        <begin position="186"/>
        <end position="315"/>
    </location>
</feature>
<reference evidence="2 3" key="1">
    <citation type="submission" date="2019-07" db="EMBL/GenBank/DDBJ databases">
        <title>Whole genome shotgun sequence of Skermanella aerolata NBRC 106429.</title>
        <authorList>
            <person name="Hosoyama A."/>
            <person name="Uohara A."/>
            <person name="Ohji S."/>
            <person name="Ichikawa N."/>
        </authorList>
    </citation>
    <scope>NUCLEOTIDE SEQUENCE [LARGE SCALE GENOMIC DNA]</scope>
    <source>
        <strain evidence="2 3">NBRC 106429</strain>
    </source>
</reference>
<dbReference type="Pfam" id="PF02310">
    <property type="entry name" value="B12-binding"/>
    <property type="match status" value="1"/>
</dbReference>
<dbReference type="GO" id="GO:0046872">
    <property type="term" value="F:metal ion binding"/>
    <property type="evidence" value="ECO:0007669"/>
    <property type="project" value="InterPro"/>
</dbReference>
<dbReference type="GO" id="GO:0031419">
    <property type="term" value="F:cobalamin binding"/>
    <property type="evidence" value="ECO:0007669"/>
    <property type="project" value="InterPro"/>
</dbReference>